<organism evidence="1 2">
    <name type="scientific">Eubacterium ramulus ATCC 29099</name>
    <dbReference type="NCBI Taxonomy" id="1256908"/>
    <lineage>
        <taxon>Bacteria</taxon>
        <taxon>Bacillati</taxon>
        <taxon>Bacillota</taxon>
        <taxon>Clostridia</taxon>
        <taxon>Eubacteriales</taxon>
        <taxon>Eubacteriaceae</taxon>
        <taxon>Eubacterium</taxon>
    </lineage>
</organism>
<name>U2PGN9_EUBRA</name>
<evidence type="ECO:0000313" key="2">
    <source>
        <dbReference type="Proteomes" id="UP000016608"/>
    </source>
</evidence>
<dbReference type="Proteomes" id="UP000016608">
    <property type="component" value="Unassembled WGS sequence"/>
</dbReference>
<keyword evidence="2" id="KW-1185">Reference proteome</keyword>
<comment type="caution">
    <text evidence="1">The sequence shown here is derived from an EMBL/GenBank/DDBJ whole genome shotgun (WGS) entry which is preliminary data.</text>
</comment>
<sequence length="66" mass="7999">MIELALNTEIYSEDKINQVQTVYREYAIITKKLVDQYWILKFDNCRYDESLTIKEFENYLIGLENL</sequence>
<protein>
    <submittedName>
        <fullName evidence="1">Uncharacterized protein</fullName>
    </submittedName>
</protein>
<dbReference type="InterPro" id="IPR049918">
    <property type="entry name" value="HxsD-rel"/>
</dbReference>
<dbReference type="EMBL" id="AWVJ01000149">
    <property type="protein sequence ID" value="ERK43341.1"/>
    <property type="molecule type" value="Genomic_DNA"/>
</dbReference>
<dbReference type="PATRIC" id="fig|1256908.3.peg.2280"/>
<dbReference type="GeneID" id="42785252"/>
<dbReference type="AlphaFoldDB" id="U2PGN9"/>
<gene>
    <name evidence="1" type="ORF">HMPREF0373_02479</name>
</gene>
<dbReference type="NCBIfam" id="NF038315">
    <property type="entry name" value="HxsD_rel"/>
    <property type="match status" value="1"/>
</dbReference>
<proteinExistence type="predicted"/>
<dbReference type="RefSeq" id="WP_021737638.1">
    <property type="nucleotide sequence ID" value="NZ_KI271077.1"/>
</dbReference>
<dbReference type="HOGENOM" id="CLU_2841060_0_0_9"/>
<reference evidence="1 2" key="1">
    <citation type="submission" date="2013-06" db="EMBL/GenBank/DDBJ databases">
        <authorList>
            <person name="Weinstock G."/>
            <person name="Sodergren E."/>
            <person name="Lobos E.A."/>
            <person name="Fulton L."/>
            <person name="Fulton R."/>
            <person name="Courtney L."/>
            <person name="Fronick C."/>
            <person name="O'Laughlin M."/>
            <person name="Godfrey J."/>
            <person name="Wilson R.M."/>
            <person name="Miner T."/>
            <person name="Farmer C."/>
            <person name="Delehaunty K."/>
            <person name="Cordes M."/>
            <person name="Minx P."/>
            <person name="Tomlinson C."/>
            <person name="Chen J."/>
            <person name="Wollam A."/>
            <person name="Pepin K.H."/>
            <person name="Bhonagiri V."/>
            <person name="Zhang X."/>
            <person name="Warren W."/>
            <person name="Mitreva M."/>
            <person name="Mardis E.R."/>
            <person name="Wilson R.K."/>
        </authorList>
    </citation>
    <scope>NUCLEOTIDE SEQUENCE [LARGE SCALE GENOMIC DNA]</scope>
    <source>
        <strain evidence="1 2">ATCC 29099</strain>
    </source>
</reference>
<accession>U2PGN9</accession>
<dbReference type="eggNOG" id="ENOG502ZEUV">
    <property type="taxonomic scope" value="Bacteria"/>
</dbReference>
<evidence type="ECO:0000313" key="1">
    <source>
        <dbReference type="EMBL" id="ERK43341.1"/>
    </source>
</evidence>